<proteinExistence type="predicted"/>
<evidence type="ECO:0000313" key="1">
    <source>
        <dbReference type="EMBL" id="RKS53646.1"/>
    </source>
</evidence>
<gene>
    <name evidence="1" type="ORF">BC962_1900</name>
</gene>
<sequence>MQFNQLLDLINNRDVASHQHLGVSMQQEDT</sequence>
<dbReference type="AlphaFoldDB" id="A0A495PUI6"/>
<dbReference type="Proteomes" id="UP000276282">
    <property type="component" value="Unassembled WGS sequence"/>
</dbReference>
<protein>
    <submittedName>
        <fullName evidence="1">Uncharacterized protein</fullName>
    </submittedName>
</protein>
<keyword evidence="2" id="KW-1185">Reference proteome</keyword>
<accession>A0A495PUI6</accession>
<comment type="caution">
    <text evidence="1">The sequence shown here is derived from an EMBL/GenBank/DDBJ whole genome shotgun (WGS) entry which is preliminary data.</text>
</comment>
<organism evidence="1 2">
    <name type="scientific">Gillisia mitskevichiae</name>
    <dbReference type="NCBI Taxonomy" id="270921"/>
    <lineage>
        <taxon>Bacteria</taxon>
        <taxon>Pseudomonadati</taxon>
        <taxon>Bacteroidota</taxon>
        <taxon>Flavobacteriia</taxon>
        <taxon>Flavobacteriales</taxon>
        <taxon>Flavobacteriaceae</taxon>
        <taxon>Gillisia</taxon>
    </lineage>
</organism>
<reference evidence="1 2" key="1">
    <citation type="submission" date="2018-10" db="EMBL/GenBank/DDBJ databases">
        <title>Genomic Encyclopedia of Archaeal and Bacterial Type Strains, Phase II (KMG-II): from individual species to whole genera.</title>
        <authorList>
            <person name="Goeker M."/>
        </authorList>
    </citation>
    <scope>NUCLEOTIDE SEQUENCE [LARGE SCALE GENOMIC DNA]</scope>
    <source>
        <strain evidence="1 2">DSM 19839</strain>
    </source>
</reference>
<evidence type="ECO:0000313" key="2">
    <source>
        <dbReference type="Proteomes" id="UP000276282"/>
    </source>
</evidence>
<dbReference type="EMBL" id="RBLG01000002">
    <property type="protein sequence ID" value="RKS53646.1"/>
    <property type="molecule type" value="Genomic_DNA"/>
</dbReference>
<name>A0A495PUI6_9FLAO</name>